<protein>
    <submittedName>
        <fullName evidence="1">Uncharacterized protein</fullName>
    </submittedName>
</protein>
<dbReference type="AlphaFoldDB" id="A0A0C3LDM7"/>
<evidence type="ECO:0000313" key="2">
    <source>
        <dbReference type="Proteomes" id="UP000054248"/>
    </source>
</evidence>
<keyword evidence="2" id="KW-1185">Reference proteome</keyword>
<accession>A0A0C3LDM7</accession>
<dbReference type="Proteomes" id="UP000054248">
    <property type="component" value="Unassembled WGS sequence"/>
</dbReference>
<dbReference type="HOGENOM" id="CLU_1385084_0_0_1"/>
<reference evidence="2" key="2">
    <citation type="submission" date="2015-01" db="EMBL/GenBank/DDBJ databases">
        <title>Evolutionary Origins and Diversification of the Mycorrhizal Mutualists.</title>
        <authorList>
            <consortium name="DOE Joint Genome Institute"/>
            <consortium name="Mycorrhizal Genomics Consortium"/>
            <person name="Kohler A."/>
            <person name="Kuo A."/>
            <person name="Nagy L.G."/>
            <person name="Floudas D."/>
            <person name="Copeland A."/>
            <person name="Barry K.W."/>
            <person name="Cichocki N."/>
            <person name="Veneault-Fourrey C."/>
            <person name="LaButti K."/>
            <person name="Lindquist E.A."/>
            <person name="Lipzen A."/>
            <person name="Lundell T."/>
            <person name="Morin E."/>
            <person name="Murat C."/>
            <person name="Riley R."/>
            <person name="Ohm R."/>
            <person name="Sun H."/>
            <person name="Tunlid A."/>
            <person name="Henrissat B."/>
            <person name="Grigoriev I.V."/>
            <person name="Hibbett D.S."/>
            <person name="Martin F."/>
        </authorList>
    </citation>
    <scope>NUCLEOTIDE SEQUENCE [LARGE SCALE GENOMIC DNA]</scope>
    <source>
        <strain evidence="2">MUT 4182</strain>
    </source>
</reference>
<dbReference type="EMBL" id="KN822958">
    <property type="protein sequence ID" value="KIO32043.1"/>
    <property type="molecule type" value="Genomic_DNA"/>
</dbReference>
<proteinExistence type="predicted"/>
<evidence type="ECO:0000313" key="1">
    <source>
        <dbReference type="EMBL" id="KIO32043.1"/>
    </source>
</evidence>
<reference evidence="1 2" key="1">
    <citation type="submission" date="2014-04" db="EMBL/GenBank/DDBJ databases">
        <authorList>
            <consortium name="DOE Joint Genome Institute"/>
            <person name="Kuo A."/>
            <person name="Girlanda M."/>
            <person name="Perotto S."/>
            <person name="Kohler A."/>
            <person name="Nagy L.G."/>
            <person name="Floudas D."/>
            <person name="Copeland A."/>
            <person name="Barry K.W."/>
            <person name="Cichocki N."/>
            <person name="Veneault-Fourrey C."/>
            <person name="LaButti K."/>
            <person name="Lindquist E.A."/>
            <person name="Lipzen A."/>
            <person name="Lundell T."/>
            <person name="Morin E."/>
            <person name="Murat C."/>
            <person name="Sun H."/>
            <person name="Tunlid A."/>
            <person name="Henrissat B."/>
            <person name="Grigoriev I.V."/>
            <person name="Hibbett D.S."/>
            <person name="Martin F."/>
            <person name="Nordberg H.P."/>
            <person name="Cantor M.N."/>
            <person name="Hua S.X."/>
        </authorList>
    </citation>
    <scope>NUCLEOTIDE SEQUENCE [LARGE SCALE GENOMIC DNA]</scope>
    <source>
        <strain evidence="1 2">MUT 4182</strain>
    </source>
</reference>
<organism evidence="1 2">
    <name type="scientific">Tulasnella calospora MUT 4182</name>
    <dbReference type="NCBI Taxonomy" id="1051891"/>
    <lineage>
        <taxon>Eukaryota</taxon>
        <taxon>Fungi</taxon>
        <taxon>Dikarya</taxon>
        <taxon>Basidiomycota</taxon>
        <taxon>Agaricomycotina</taxon>
        <taxon>Agaricomycetes</taxon>
        <taxon>Cantharellales</taxon>
        <taxon>Tulasnellaceae</taxon>
        <taxon>Tulasnella</taxon>
    </lineage>
</organism>
<sequence>MTAREMLPSLQQDHDLAKGEASKWRTVAQWSLSYITLSPPCLWKRDRRRFPIGNKSQIEVSGETVIPVLPLASHRAASFMTAIWLGSKYETCNYKTLYPVQYGIRRSVSKNTMTEDIVIDNVENRSNRDKSGLKKHDQAKGESVEFVEASSQISSTYIRQIFPVREVARPLDRRLVATGFKSKPSGKVIPGLLLACR</sequence>
<gene>
    <name evidence="1" type="ORF">M407DRAFT_216551</name>
</gene>
<name>A0A0C3LDM7_9AGAM</name>